<dbReference type="Gene3D" id="1.20.1280.50">
    <property type="match status" value="1"/>
</dbReference>
<dbReference type="Pfam" id="PF12937">
    <property type="entry name" value="F-box-like"/>
    <property type="match status" value="1"/>
</dbReference>
<dbReference type="AlphaFoldDB" id="J0LFW5"/>
<sequence>MATILKLPNELMAHVFSLLPFSSLTTAGWICRHWRRLSRNHPSFWADIRIDCLSPASLFWACQRFIWTYKRQFCLVVDFQERHVQVEKALLGLVCDAMGTVHELHINLDSFYAISIFETLLNRAEHLERFSLGLVLGPKGELFALQDLPLPSGIFRRSTDRLKSVSLCNVLLTHITPIPAFTNVTFVSIAFEECVRYEFPTYLYDYFPQMVGLALSSGSIIFLTEKALIALVADFSRLSYLDGSFSGRCTLDVFRYMDTAKIAEDSVTNPNDDAVYANLSPLRSPFHMFIQNRRSMGCQEIRISIWSESTNHTRHFAENYDNYKPGDDNGPLSLFENEDFAQQISSLTIDTLVWPVIMPFFPPNLFIYHYCTTCFWRR</sequence>
<protein>
    <recommendedName>
        <fullName evidence="1">F-box domain-containing protein</fullName>
    </recommendedName>
</protein>
<evidence type="ECO:0000313" key="3">
    <source>
        <dbReference type="Proteomes" id="UP000006514"/>
    </source>
</evidence>
<keyword evidence="3" id="KW-1185">Reference proteome</keyword>
<evidence type="ECO:0000259" key="1">
    <source>
        <dbReference type="PROSITE" id="PS50181"/>
    </source>
</evidence>
<dbReference type="InterPro" id="IPR036047">
    <property type="entry name" value="F-box-like_dom_sf"/>
</dbReference>
<dbReference type="PROSITE" id="PS50181">
    <property type="entry name" value="FBOX"/>
    <property type="match status" value="1"/>
</dbReference>
<dbReference type="EMBL" id="JH687864">
    <property type="protein sequence ID" value="EJD36335.1"/>
    <property type="molecule type" value="Genomic_DNA"/>
</dbReference>
<dbReference type="InterPro" id="IPR001810">
    <property type="entry name" value="F-box_dom"/>
</dbReference>
<name>J0LFW5_AURST</name>
<accession>J0LFW5</accession>
<dbReference type="KEGG" id="adl:AURDEDRAFT_174592"/>
<dbReference type="SMART" id="SM00256">
    <property type="entry name" value="FBOX"/>
    <property type="match status" value="1"/>
</dbReference>
<organism evidence="2 3">
    <name type="scientific">Auricularia subglabra (strain TFB-10046 / SS5)</name>
    <name type="common">White-rot fungus</name>
    <name type="synonym">Auricularia delicata (strain TFB10046)</name>
    <dbReference type="NCBI Taxonomy" id="717982"/>
    <lineage>
        <taxon>Eukaryota</taxon>
        <taxon>Fungi</taxon>
        <taxon>Dikarya</taxon>
        <taxon>Basidiomycota</taxon>
        <taxon>Agaricomycotina</taxon>
        <taxon>Agaricomycetes</taxon>
        <taxon>Auriculariales</taxon>
        <taxon>Auriculariaceae</taxon>
        <taxon>Auricularia</taxon>
    </lineage>
</organism>
<dbReference type="SUPFAM" id="SSF81383">
    <property type="entry name" value="F-box domain"/>
    <property type="match status" value="1"/>
</dbReference>
<gene>
    <name evidence="2" type="ORF">AURDEDRAFT_174592</name>
</gene>
<feature type="domain" description="F-box" evidence="1">
    <location>
        <begin position="1"/>
        <end position="48"/>
    </location>
</feature>
<evidence type="ECO:0000313" key="2">
    <source>
        <dbReference type="EMBL" id="EJD36335.1"/>
    </source>
</evidence>
<dbReference type="InParanoid" id="J0LFW5"/>
<reference evidence="3" key="1">
    <citation type="journal article" date="2012" name="Science">
        <title>The Paleozoic origin of enzymatic lignin decomposition reconstructed from 31 fungal genomes.</title>
        <authorList>
            <person name="Floudas D."/>
            <person name="Binder M."/>
            <person name="Riley R."/>
            <person name="Barry K."/>
            <person name="Blanchette R.A."/>
            <person name="Henrissat B."/>
            <person name="Martinez A.T."/>
            <person name="Otillar R."/>
            <person name="Spatafora J.W."/>
            <person name="Yadav J.S."/>
            <person name="Aerts A."/>
            <person name="Benoit I."/>
            <person name="Boyd A."/>
            <person name="Carlson A."/>
            <person name="Copeland A."/>
            <person name="Coutinho P.M."/>
            <person name="de Vries R.P."/>
            <person name="Ferreira P."/>
            <person name="Findley K."/>
            <person name="Foster B."/>
            <person name="Gaskell J."/>
            <person name="Glotzer D."/>
            <person name="Gorecki P."/>
            <person name="Heitman J."/>
            <person name="Hesse C."/>
            <person name="Hori C."/>
            <person name="Igarashi K."/>
            <person name="Jurgens J.A."/>
            <person name="Kallen N."/>
            <person name="Kersten P."/>
            <person name="Kohler A."/>
            <person name="Kuees U."/>
            <person name="Kumar T.K.A."/>
            <person name="Kuo A."/>
            <person name="LaButti K."/>
            <person name="Larrondo L.F."/>
            <person name="Lindquist E."/>
            <person name="Ling A."/>
            <person name="Lombard V."/>
            <person name="Lucas S."/>
            <person name="Lundell T."/>
            <person name="Martin R."/>
            <person name="McLaughlin D.J."/>
            <person name="Morgenstern I."/>
            <person name="Morin E."/>
            <person name="Murat C."/>
            <person name="Nagy L.G."/>
            <person name="Nolan M."/>
            <person name="Ohm R.A."/>
            <person name="Patyshakuliyeva A."/>
            <person name="Rokas A."/>
            <person name="Ruiz-Duenas F.J."/>
            <person name="Sabat G."/>
            <person name="Salamov A."/>
            <person name="Samejima M."/>
            <person name="Schmutz J."/>
            <person name="Slot J.C."/>
            <person name="St John F."/>
            <person name="Stenlid J."/>
            <person name="Sun H."/>
            <person name="Sun S."/>
            <person name="Syed K."/>
            <person name="Tsang A."/>
            <person name="Wiebenga A."/>
            <person name="Young D."/>
            <person name="Pisabarro A."/>
            <person name="Eastwood D.C."/>
            <person name="Martin F."/>
            <person name="Cullen D."/>
            <person name="Grigoriev I.V."/>
            <person name="Hibbett D.S."/>
        </authorList>
    </citation>
    <scope>NUCLEOTIDE SEQUENCE [LARGE SCALE GENOMIC DNA]</scope>
    <source>
        <strain evidence="3">TFB10046</strain>
    </source>
</reference>
<dbReference type="Proteomes" id="UP000006514">
    <property type="component" value="Unassembled WGS sequence"/>
</dbReference>
<dbReference type="OrthoDB" id="2884925at2759"/>
<proteinExistence type="predicted"/>